<protein>
    <submittedName>
        <fullName evidence="1">Uncharacterized protein</fullName>
    </submittedName>
</protein>
<dbReference type="eggNOG" id="COG0750">
    <property type="taxonomic scope" value="Bacteria"/>
</dbReference>
<dbReference type="Proteomes" id="UP000000292">
    <property type="component" value="Chromosome"/>
</dbReference>
<dbReference type="AlphaFoldDB" id="F8ICP7"/>
<dbReference type="KEGG" id="aad:TC41_1792"/>
<accession>F8ICP7</accession>
<evidence type="ECO:0000313" key="1">
    <source>
        <dbReference type="EMBL" id="AEJ43712.1"/>
    </source>
</evidence>
<reference evidence="2" key="2">
    <citation type="submission" date="2011-06" db="EMBL/GenBank/DDBJ databases">
        <title>The complete genome sequence of Alicyclobacillus acidocaldarius sp. Tc-4-1.</title>
        <authorList>
            <person name="Chen Y."/>
            <person name="He Y."/>
            <person name="Dong Z."/>
            <person name="Hu S."/>
        </authorList>
    </citation>
    <scope>NUCLEOTIDE SEQUENCE [LARGE SCALE GENOMIC DNA]</scope>
    <source>
        <strain evidence="2">Tc-4-1</strain>
    </source>
</reference>
<gene>
    <name evidence="1" type="ordered locus">TC41_1792</name>
</gene>
<sequence>MVIGSGPLVFRIKGFEVRWIPTGGSTSPGTYCFDIPIKQKLWVYRGGLLANGLSIFLWLHNPMWVFANVLAIWSNTRVVVFREKRTMTDGAWIALLRGGFRLPEGFEPCTEDSGFEGTQEG</sequence>
<proteinExistence type="predicted"/>
<organism evidence="1 2">
    <name type="scientific">Alicyclobacillus acidocaldarius (strain Tc-4-1)</name>
    <name type="common">Bacillus acidocaldarius</name>
    <dbReference type="NCBI Taxonomy" id="1048834"/>
    <lineage>
        <taxon>Bacteria</taxon>
        <taxon>Bacillati</taxon>
        <taxon>Bacillota</taxon>
        <taxon>Bacilli</taxon>
        <taxon>Bacillales</taxon>
        <taxon>Alicyclobacillaceae</taxon>
        <taxon>Alicyclobacillus</taxon>
    </lineage>
</organism>
<dbReference type="HOGENOM" id="CLU_129683_0_0_9"/>
<dbReference type="PATRIC" id="fig|1048834.4.peg.1696"/>
<reference evidence="1 2" key="1">
    <citation type="journal article" date="2011" name="J. Bacteriol.">
        <title>Complete Genome Sequence of Alicyclobacillus acidocaldarius Strain Tc-4-1.</title>
        <authorList>
            <person name="Chen Y."/>
            <person name="He Y."/>
            <person name="Zhang B."/>
            <person name="Yang J."/>
            <person name="Li W."/>
            <person name="Dong Z."/>
            <person name="Hu S."/>
        </authorList>
    </citation>
    <scope>NUCLEOTIDE SEQUENCE [LARGE SCALE GENOMIC DNA]</scope>
    <source>
        <strain evidence="1 2">Tc-4-1</strain>
    </source>
</reference>
<dbReference type="EMBL" id="CP002902">
    <property type="protein sequence ID" value="AEJ43712.1"/>
    <property type="molecule type" value="Genomic_DNA"/>
</dbReference>
<evidence type="ECO:0000313" key="2">
    <source>
        <dbReference type="Proteomes" id="UP000000292"/>
    </source>
</evidence>
<dbReference type="STRING" id="1048834.TC41_1792"/>
<name>F8ICP7_ALIAT</name>